<organism evidence="2 3">
    <name type="scientific">Halomonas rhizosphaerae</name>
    <dbReference type="NCBI Taxonomy" id="3043296"/>
    <lineage>
        <taxon>Bacteria</taxon>
        <taxon>Pseudomonadati</taxon>
        <taxon>Pseudomonadota</taxon>
        <taxon>Gammaproteobacteria</taxon>
        <taxon>Oceanospirillales</taxon>
        <taxon>Halomonadaceae</taxon>
        <taxon>Halomonas</taxon>
    </lineage>
</organism>
<dbReference type="SUPFAM" id="SSF56349">
    <property type="entry name" value="DNA breaking-rejoining enzymes"/>
    <property type="match status" value="1"/>
</dbReference>
<gene>
    <name evidence="2" type="ORF">QLQ83_00120</name>
</gene>
<accession>A0ABT6UU72</accession>
<dbReference type="Proteomes" id="UP001225957">
    <property type="component" value="Unassembled WGS sequence"/>
</dbReference>
<keyword evidence="3" id="KW-1185">Reference proteome</keyword>
<evidence type="ECO:0008006" key="4">
    <source>
        <dbReference type="Google" id="ProtNLM"/>
    </source>
</evidence>
<comment type="caution">
    <text evidence="2">The sequence shown here is derived from an EMBL/GenBank/DDBJ whole genome shotgun (WGS) entry which is preliminary data.</text>
</comment>
<protein>
    <recommendedName>
        <fullName evidence="4">Integrase</fullName>
    </recommendedName>
</protein>
<dbReference type="EMBL" id="JASCQP010000002">
    <property type="protein sequence ID" value="MDI5889501.1"/>
    <property type="molecule type" value="Genomic_DNA"/>
</dbReference>
<dbReference type="InterPro" id="IPR011010">
    <property type="entry name" value="DNA_brk_join_enz"/>
</dbReference>
<sequence length="1098" mass="126104">MINMTDELVIVQRGDQLEETIRLSINETVEILKVSYNIKSDVKPYQVTAGRENQLKELAFLRYIPPFSKIKHTEEWLVEFYKLVCSGGRRGYVSKIDSGKLSHLINEGEIPETLCNPLIRGMRFFFLCLWKNRAVLLTMNFVLPSTKRDSDPARIIYPDLLYAARSPMMKGDVDNDRSLIPYLKHTAYKNVYWYYWRPIVCSDWHVIEDVSNEDLITYFEEIRRRNENGTKKTSYPVSSSGFLGVLYKKYGDRCKFDIGKVSKFNPRAERSTKDLGFEVDVFATNTDFSEQKDSWLNLEKSYMKLLEKQYSRSKLKQAGQSISKLNAYLFTVLPQAGGSPPYPKDFNRRFLDGIEYPSMTDETIVNTSLFVNLQQFFNHIESVSESFYGAEGFTNPLLKLDKPREKKRQATNKKTFSIDDFRFIYEIVYSISEMSWHINSTIADGVGLNYISSGGVEMYKGLSQKIKSVSDLVYFDNANWHIRSHVSPTENLNIQKVLRANIFENTLRKNSNRSVVDMEEFGYVPFISYQRFSDDKILMVPLKFIPTKVLKVISVQLKGATRYSPFLAMQNINQIVAALETGLRHITIRWLDKKTYRHGDVDENKVYFNLHVNSDKVQNSWIRPTSKKLLQVLDRQVESHKWIDDDLVNHEINYNYEKNTRHGRIYPVFIRYDKKEVYGEQVVSNYYNSLMCFVSLVKIAIGEAPLESIGNNIKALKLSSKEGFESAWKNVDTFKSRFTPHGTRASVVSIMSTALPADIIGQFITGHVSVDTVRYYISVNIDMMSQMGLINDEETQNKVQKVLALITPLKIHADSRDSKIRRLLTQGNESISTVMNDFGGCSFSQEMDDKYVSGIDEIRSVDRSQLAFLPTHICPLENECPRSIKASIGEKQCGQCPYSVKTVDHLPGIQAKCRYLARELDATKKIMKNHKKNNGEGEQSEVIQKKYMKMASELAAWTLTERILRTNYEQLKDKVLVNKPELLMGAVEEREVPVDWLSKLLIECEDAVAYPELSNSTLEANVLRCRTRIVASKNELAEYYGENDDYDPVEGFRHHVRAFCLATGKAPSELVSYVENNETKSLLTENAGMSSSNLIPKL</sequence>
<reference evidence="2 3" key="1">
    <citation type="submission" date="2023-04" db="EMBL/GenBank/DDBJ databases">
        <title>Halomonas strains isolated from rhizosphere soil.</title>
        <authorList>
            <person name="Xu L."/>
            <person name="Sun J.-Q."/>
        </authorList>
    </citation>
    <scope>NUCLEOTIDE SEQUENCE [LARGE SCALE GENOMIC DNA]</scope>
    <source>
        <strain evidence="2 3">LR5S20</strain>
    </source>
</reference>
<proteinExistence type="predicted"/>
<keyword evidence="1" id="KW-0233">DNA recombination</keyword>
<evidence type="ECO:0000313" key="2">
    <source>
        <dbReference type="EMBL" id="MDI5889501.1"/>
    </source>
</evidence>
<evidence type="ECO:0000313" key="3">
    <source>
        <dbReference type="Proteomes" id="UP001225957"/>
    </source>
</evidence>
<evidence type="ECO:0000256" key="1">
    <source>
        <dbReference type="ARBA" id="ARBA00023172"/>
    </source>
</evidence>
<dbReference type="RefSeq" id="WP_282733553.1">
    <property type="nucleotide sequence ID" value="NZ_JASCQP010000002.1"/>
</dbReference>
<name>A0ABT6UU72_9GAMM</name>
<dbReference type="InterPro" id="IPR013762">
    <property type="entry name" value="Integrase-like_cat_sf"/>
</dbReference>
<dbReference type="Gene3D" id="1.10.443.10">
    <property type="entry name" value="Intergrase catalytic core"/>
    <property type="match status" value="1"/>
</dbReference>